<evidence type="ECO:0000313" key="1">
    <source>
        <dbReference type="EMBL" id="DBA55658.1"/>
    </source>
</evidence>
<sequence>MPKRLLFRKETIYLQCSKTFGGSHDLPHFATAGFFVYLPQTRHSGVAPP</sequence>
<reference evidence="1" key="1">
    <citation type="journal article" date="2023" name="Microbiome">
        <title>Phages are unrecognized players in the ecology of the oral pathogen Porphyromonas gingivalis.</title>
        <authorList>
            <person name="Matrishin C.B."/>
            <person name="Haase E.M."/>
            <person name="Dewhirst F.E."/>
            <person name="Mark Welch J.L."/>
            <person name="Miranda-Sanchez F."/>
            <person name="Chen T."/>
            <person name="MacFarland D.C."/>
            <person name="Kauffman K.M."/>
        </authorList>
    </citation>
    <scope>NUCLEOTIDE SEQUENCE</scope>
</reference>
<protein>
    <submittedName>
        <fullName evidence="1">Uncharacterized protein</fullName>
    </submittedName>
</protein>
<dbReference type="EMBL" id="BK068102">
    <property type="protein sequence ID" value="DBA55658.1"/>
    <property type="molecule type" value="Genomic_DNA"/>
</dbReference>
<reference evidence="1" key="2">
    <citation type="submission" date="2024-05" db="EMBL/GenBank/DDBJ databases">
        <authorList>
            <person name="Matrishin C.B."/>
            <person name="Kauffman K.M."/>
        </authorList>
    </citation>
    <scope>NUCLEOTIDE SEQUENCE</scope>
</reference>
<accession>A0AAT9JDF8</accession>
<organism evidence="1">
    <name type="scientific">Porphyromonas phage phage021a_SJD5</name>
    <dbReference type="NCBI Taxonomy" id="3154111"/>
    <lineage>
        <taxon>Viruses</taxon>
    </lineage>
</organism>
<name>A0AAT9JDF8_9VIRU</name>
<proteinExistence type="predicted"/>